<dbReference type="EC" id="2.3.1.184" evidence="1 8"/>
<feature type="region of interest" description="Disordered" evidence="9">
    <location>
        <begin position="107"/>
        <end position="136"/>
    </location>
</feature>
<comment type="similarity">
    <text evidence="7 8">Belongs to the autoinducer synthase family.</text>
</comment>
<evidence type="ECO:0000256" key="5">
    <source>
        <dbReference type="ARBA" id="ARBA00022929"/>
    </source>
</evidence>
<dbReference type="EMBL" id="STGT01000004">
    <property type="protein sequence ID" value="THV12737.1"/>
    <property type="molecule type" value="Genomic_DNA"/>
</dbReference>
<keyword evidence="5 7" id="KW-0071">Autoinducer synthesis</keyword>
<dbReference type="Proteomes" id="UP000309667">
    <property type="component" value="Unassembled WGS sequence"/>
</dbReference>
<reference evidence="10 11" key="1">
    <citation type="submission" date="2019-04" db="EMBL/GenBank/DDBJ databases">
        <title>Genome sequence of strain 7209-2.</title>
        <authorList>
            <person name="Gao J."/>
            <person name="Sun J."/>
        </authorList>
    </citation>
    <scope>NUCLEOTIDE SEQUENCE [LARGE SCALE GENOMIC DNA]</scope>
    <source>
        <strain evidence="10 11">7209-2</strain>
    </source>
</reference>
<evidence type="ECO:0000256" key="1">
    <source>
        <dbReference type="ARBA" id="ARBA00012340"/>
    </source>
</evidence>
<keyword evidence="3 8" id="KW-0808">Transferase</keyword>
<dbReference type="PROSITE" id="PS00949">
    <property type="entry name" value="AUTOINDUCER_SYNTH_1"/>
    <property type="match status" value="1"/>
</dbReference>
<dbReference type="Gene3D" id="3.40.630.30">
    <property type="match status" value="1"/>
</dbReference>
<comment type="catalytic activity">
    <reaction evidence="6 8">
        <text>a fatty acyl-[ACP] + S-adenosyl-L-methionine = an N-acyl-L-homoserine lactone + S-methyl-5'-thioadenosine + holo-[ACP] + H(+)</text>
        <dbReference type="Rhea" id="RHEA:10096"/>
        <dbReference type="Rhea" id="RHEA-COMP:9685"/>
        <dbReference type="Rhea" id="RHEA-COMP:14125"/>
        <dbReference type="ChEBI" id="CHEBI:15378"/>
        <dbReference type="ChEBI" id="CHEBI:17509"/>
        <dbReference type="ChEBI" id="CHEBI:55474"/>
        <dbReference type="ChEBI" id="CHEBI:59789"/>
        <dbReference type="ChEBI" id="CHEBI:64479"/>
        <dbReference type="ChEBI" id="CHEBI:138651"/>
        <dbReference type="EC" id="2.3.1.184"/>
    </reaction>
</comment>
<evidence type="ECO:0000256" key="3">
    <source>
        <dbReference type="ARBA" id="ARBA00022679"/>
    </source>
</evidence>
<evidence type="ECO:0000256" key="6">
    <source>
        <dbReference type="ARBA" id="ARBA00048576"/>
    </source>
</evidence>
<evidence type="ECO:0000313" key="11">
    <source>
        <dbReference type="Proteomes" id="UP000309667"/>
    </source>
</evidence>
<keyword evidence="2 7" id="KW-0673">Quorum sensing</keyword>
<keyword evidence="11" id="KW-1185">Reference proteome</keyword>
<protein>
    <recommendedName>
        <fullName evidence="1 8">Acyl-homoserine-lactone synthase</fullName>
        <ecNumber evidence="1 8">2.3.1.184</ecNumber>
    </recommendedName>
    <alternativeName>
        <fullName evidence="8">Autoinducer synthesis protein</fullName>
    </alternativeName>
</protein>
<evidence type="ECO:0000256" key="8">
    <source>
        <dbReference type="RuleBase" id="RU361135"/>
    </source>
</evidence>
<sequence>MQLIVVNETEGTQHRQLMESMLRLRARVFAGRLNWQVDSHGGLERDRFDDQGPTYIVGVEDNFGVVGCVRLSPPMRSSMLTEVFPGLLDGHSLQMHERMIESSRFCIDRDPPNQTDPTGGQTANAAGAGRREGREDTSIIQSRTRVLLAGIVEWSLACGYDELVTATDLRFERLLKMVGWPLRRLGSPRMINETHSVAGSLEISADVFQSLKPEGYRSLFDQTARAG</sequence>
<accession>A0ABY2QS82</accession>
<evidence type="ECO:0000256" key="7">
    <source>
        <dbReference type="PROSITE-ProRule" id="PRU00533"/>
    </source>
</evidence>
<evidence type="ECO:0000256" key="4">
    <source>
        <dbReference type="ARBA" id="ARBA00022691"/>
    </source>
</evidence>
<dbReference type="SUPFAM" id="SSF55729">
    <property type="entry name" value="Acyl-CoA N-acyltransferases (Nat)"/>
    <property type="match status" value="1"/>
</dbReference>
<feature type="compositionally biased region" description="Low complexity" evidence="9">
    <location>
        <begin position="118"/>
        <end position="128"/>
    </location>
</feature>
<dbReference type="PROSITE" id="PS51187">
    <property type="entry name" value="AUTOINDUCER_SYNTH_2"/>
    <property type="match status" value="1"/>
</dbReference>
<evidence type="ECO:0000256" key="9">
    <source>
        <dbReference type="SAM" id="MobiDB-lite"/>
    </source>
</evidence>
<name>A0ABY2QS82_9HYPH</name>
<dbReference type="PANTHER" id="PTHR39322:SF1">
    <property type="entry name" value="ISOVALERYL-HOMOSERINE LACTONE SYNTHASE"/>
    <property type="match status" value="1"/>
</dbReference>
<evidence type="ECO:0000313" key="10">
    <source>
        <dbReference type="EMBL" id="THV12737.1"/>
    </source>
</evidence>
<dbReference type="InterPro" id="IPR016181">
    <property type="entry name" value="Acyl_CoA_acyltransferase"/>
</dbReference>
<proteinExistence type="inferred from homology"/>
<organism evidence="10 11">
    <name type="scientific">Rhizobium rhizophilum</name>
    <dbReference type="NCBI Taxonomy" id="1850373"/>
    <lineage>
        <taxon>Bacteria</taxon>
        <taxon>Pseudomonadati</taxon>
        <taxon>Pseudomonadota</taxon>
        <taxon>Alphaproteobacteria</taxon>
        <taxon>Hyphomicrobiales</taxon>
        <taxon>Rhizobiaceae</taxon>
        <taxon>Rhizobium/Agrobacterium group</taxon>
        <taxon>Rhizobium</taxon>
    </lineage>
</organism>
<dbReference type="PANTHER" id="PTHR39322">
    <property type="entry name" value="ACYL-HOMOSERINE-LACTONE SYNTHASE"/>
    <property type="match status" value="1"/>
</dbReference>
<keyword evidence="4 8" id="KW-0949">S-adenosyl-L-methionine</keyword>
<dbReference type="Pfam" id="PF00765">
    <property type="entry name" value="Autoind_synth"/>
    <property type="match status" value="2"/>
</dbReference>
<dbReference type="RefSeq" id="WP_136559526.1">
    <property type="nucleotide sequence ID" value="NZ_STGT01000004.1"/>
</dbReference>
<dbReference type="InterPro" id="IPR018311">
    <property type="entry name" value="Autoind_synth_CS"/>
</dbReference>
<evidence type="ECO:0000256" key="2">
    <source>
        <dbReference type="ARBA" id="ARBA00022654"/>
    </source>
</evidence>
<gene>
    <name evidence="10" type="ORF">E9677_18635</name>
</gene>
<dbReference type="InterPro" id="IPR001690">
    <property type="entry name" value="Autoind_synthase"/>
</dbReference>
<comment type="caution">
    <text evidence="10">The sequence shown here is derived from an EMBL/GenBank/DDBJ whole genome shotgun (WGS) entry which is preliminary data.</text>
</comment>
<dbReference type="PRINTS" id="PR01549">
    <property type="entry name" value="AUTOINDCRSYN"/>
</dbReference>